<reference evidence="1 2" key="1">
    <citation type="journal article" date="2011" name="Genome Biol.">
        <title>Comparative genome sequence analysis underscores mycoparasitism as the ancestral life style of Trichoderma.</title>
        <authorList>
            <person name="Kubicek C.P."/>
            <person name="Herrera-Estrella A."/>
            <person name="Seidl-Seiboth V."/>
            <person name="Martinez D.A."/>
            <person name="Druzhinina I.S."/>
            <person name="Thon M."/>
            <person name="Zeilinger S."/>
            <person name="Casas-Flores S."/>
            <person name="Horwitz B.A."/>
            <person name="Mukherjee P.K."/>
            <person name="Mukherjee M."/>
            <person name="Kredics L."/>
            <person name="Alcaraz L.D."/>
            <person name="Aerts A."/>
            <person name="Antal Z."/>
            <person name="Atanasova L."/>
            <person name="Cervantes-Badillo M.G."/>
            <person name="Challacombe J."/>
            <person name="Chertkov O."/>
            <person name="McCluskey K."/>
            <person name="Coulpier F."/>
            <person name="Deshpande N."/>
            <person name="von Doehren H."/>
            <person name="Ebbole D.J."/>
            <person name="Esquivel-Naranjo E.U."/>
            <person name="Fekete E."/>
            <person name="Flipphi M."/>
            <person name="Glaser F."/>
            <person name="Gomez-Rodriguez E.Y."/>
            <person name="Gruber S."/>
            <person name="Han C."/>
            <person name="Henrissat B."/>
            <person name="Hermosa R."/>
            <person name="Hernandez-Onate M."/>
            <person name="Karaffa L."/>
            <person name="Kosti I."/>
            <person name="Le Crom S."/>
            <person name="Lindquist E."/>
            <person name="Lucas S."/>
            <person name="Luebeck M."/>
            <person name="Luebeck P.S."/>
            <person name="Margeot A."/>
            <person name="Metz B."/>
            <person name="Misra M."/>
            <person name="Nevalainen H."/>
            <person name="Omann M."/>
            <person name="Packer N."/>
            <person name="Perrone G."/>
            <person name="Uresti-Rivera E.E."/>
            <person name="Salamov A."/>
            <person name="Schmoll M."/>
            <person name="Seiboth B."/>
            <person name="Shapiro H."/>
            <person name="Sukno S."/>
            <person name="Tamayo-Ramos J.A."/>
            <person name="Tisch D."/>
            <person name="Wiest A."/>
            <person name="Wilkinson H.H."/>
            <person name="Zhang M."/>
            <person name="Coutinho P.M."/>
            <person name="Kenerley C.M."/>
            <person name="Monte E."/>
            <person name="Baker S.E."/>
            <person name="Grigoriev I.V."/>
        </authorList>
    </citation>
    <scope>NUCLEOTIDE SEQUENCE [LARGE SCALE GENOMIC DNA]</scope>
    <source>
        <strain evidence="2">Gv29-8 / FGSC 10586</strain>
    </source>
</reference>
<organism evidence="1 2">
    <name type="scientific">Hypocrea virens (strain Gv29-8 / FGSC 10586)</name>
    <name type="common">Gliocladium virens</name>
    <name type="synonym">Trichoderma virens</name>
    <dbReference type="NCBI Taxonomy" id="413071"/>
    <lineage>
        <taxon>Eukaryota</taxon>
        <taxon>Fungi</taxon>
        <taxon>Dikarya</taxon>
        <taxon>Ascomycota</taxon>
        <taxon>Pezizomycotina</taxon>
        <taxon>Sordariomycetes</taxon>
        <taxon>Hypocreomycetidae</taxon>
        <taxon>Hypocreales</taxon>
        <taxon>Hypocreaceae</taxon>
        <taxon>Trichoderma</taxon>
    </lineage>
</organism>
<dbReference type="AlphaFoldDB" id="G9MFP5"/>
<dbReference type="RefSeq" id="XP_013961012.1">
    <property type="nucleotide sequence ID" value="XM_014105537.1"/>
</dbReference>
<dbReference type="GeneID" id="25791280"/>
<proteinExistence type="predicted"/>
<dbReference type="Proteomes" id="UP000007115">
    <property type="component" value="Unassembled WGS sequence"/>
</dbReference>
<accession>G9MFP5</accession>
<comment type="caution">
    <text evidence="1">The sequence shown here is derived from an EMBL/GenBank/DDBJ whole genome shotgun (WGS) entry which is preliminary data.</text>
</comment>
<dbReference type="HOGENOM" id="CLU_1475365_0_0_1"/>
<sequence length="183" mass="21309">MAVNVSRLIMGYMTLIDIAEQRNFSIIVATSSSALEKHWSQELSGPFAYPYRDVHSWSIQQYEEQLPRSPSKKSFYSDYDQVPVSWAVKIMDNPRWRDAMAHHQMGEDDLILRVREPPQGQLHHRPDFNVHIFSNLRAANIAFDEDENIWNSISLEFDLRVKECKTTSTPVICFILALREILL</sequence>
<dbReference type="STRING" id="413071.G9MFP5"/>
<dbReference type="InParanoid" id="G9MFP5"/>
<name>G9MFP5_HYPVG</name>
<dbReference type="VEuPathDB" id="FungiDB:TRIVIDRAFT_217406"/>
<evidence type="ECO:0000313" key="2">
    <source>
        <dbReference type="Proteomes" id="UP000007115"/>
    </source>
</evidence>
<evidence type="ECO:0000313" key="1">
    <source>
        <dbReference type="EMBL" id="EHK26792.1"/>
    </source>
</evidence>
<protein>
    <submittedName>
        <fullName evidence="1">Uncharacterized protein</fullName>
    </submittedName>
</protein>
<gene>
    <name evidence="1" type="ORF">TRIVIDRAFT_217406</name>
</gene>
<keyword evidence="2" id="KW-1185">Reference proteome</keyword>
<dbReference type="EMBL" id="ABDF02000001">
    <property type="protein sequence ID" value="EHK26792.1"/>
    <property type="molecule type" value="Genomic_DNA"/>
</dbReference>